<keyword evidence="2" id="KW-1185">Reference proteome</keyword>
<dbReference type="EMBL" id="JAKGUD010000010">
    <property type="protein sequence ID" value="MCF4143106.1"/>
    <property type="molecule type" value="Genomic_DNA"/>
</dbReference>
<name>A0ABS9EPI6_9BACT</name>
<dbReference type="Proteomes" id="UP001200430">
    <property type="component" value="Unassembled WGS sequence"/>
</dbReference>
<sequence>MSVTVSWKDMATPWVEDVIREFPEFRRRALKSVGWMMQKEIKKGIESGAPGGRRYAPLSGVARGVKAKSKLRVMKKKKVRSGPLGKLRKAVGYQYKDDGSLTVGWLSKSAVYLGSMQEKGRRLPVTEKMRRFWWSGARAKKWPKVLKKGVRLRKETREIILPARPTIGPMRAVLVPRIPGYFVKKIDGYMEDDMKRSTKKSKRKYRVYGSWW</sequence>
<proteinExistence type="predicted"/>
<gene>
    <name evidence="1" type="ORF">L2W38_09810</name>
</gene>
<dbReference type="RefSeq" id="WP_236099810.1">
    <property type="nucleotide sequence ID" value="NZ_JAKGUD010000010.1"/>
</dbReference>
<organism evidence="1 2">
    <name type="scientific">Dethiosulfovibrio marinus</name>
    <dbReference type="NCBI Taxonomy" id="133532"/>
    <lineage>
        <taxon>Bacteria</taxon>
        <taxon>Thermotogati</taxon>
        <taxon>Synergistota</taxon>
        <taxon>Synergistia</taxon>
        <taxon>Synergistales</taxon>
        <taxon>Dethiosulfovibrionaceae</taxon>
        <taxon>Dethiosulfovibrio</taxon>
    </lineage>
</organism>
<evidence type="ECO:0000313" key="1">
    <source>
        <dbReference type="EMBL" id="MCF4143106.1"/>
    </source>
</evidence>
<comment type="caution">
    <text evidence="1">The sequence shown here is derived from an EMBL/GenBank/DDBJ whole genome shotgun (WGS) entry which is preliminary data.</text>
</comment>
<reference evidence="1 2" key="1">
    <citation type="submission" date="2022-01" db="EMBL/GenBank/DDBJ databases">
        <title>Dethiosulfovibrio faecalis sp. nov., a novel proteolytic, non-sulfur-reducing bacterium isolated from a marine aquaculture solid waste bioreactor.</title>
        <authorList>
            <person name="Grabowski S."/>
            <person name="Apolinario E."/>
            <person name="Schneider N."/>
            <person name="Marshall C.W."/>
            <person name="Sowers K.R."/>
        </authorList>
    </citation>
    <scope>NUCLEOTIDE SEQUENCE [LARGE SCALE GENOMIC DNA]</scope>
    <source>
        <strain evidence="1 2">DSM 12537</strain>
    </source>
</reference>
<evidence type="ECO:0008006" key="3">
    <source>
        <dbReference type="Google" id="ProtNLM"/>
    </source>
</evidence>
<accession>A0ABS9EPI6</accession>
<evidence type="ECO:0000313" key="2">
    <source>
        <dbReference type="Proteomes" id="UP001200430"/>
    </source>
</evidence>
<protein>
    <recommendedName>
        <fullName evidence="3">Phage virion morphogenesis protein</fullName>
    </recommendedName>
</protein>